<dbReference type="Proteomes" id="UP000292082">
    <property type="component" value="Unassembled WGS sequence"/>
</dbReference>
<dbReference type="EMBL" id="ML145282">
    <property type="protein sequence ID" value="TBU51838.1"/>
    <property type="molecule type" value="Genomic_DNA"/>
</dbReference>
<evidence type="ECO:0000256" key="1">
    <source>
        <dbReference type="SAM" id="MobiDB-lite"/>
    </source>
</evidence>
<name>A0A4Q9PBF3_9APHY</name>
<protein>
    <submittedName>
        <fullName evidence="2">Uncharacterized protein</fullName>
    </submittedName>
</protein>
<feature type="region of interest" description="Disordered" evidence="1">
    <location>
        <begin position="1"/>
        <end position="70"/>
    </location>
</feature>
<proteinExistence type="predicted"/>
<feature type="compositionally biased region" description="Low complexity" evidence="1">
    <location>
        <begin position="1"/>
        <end position="38"/>
    </location>
</feature>
<gene>
    <name evidence="2" type="ORF">BD310DRAFT_941448</name>
</gene>
<reference evidence="2 3" key="1">
    <citation type="submission" date="2019-01" db="EMBL/GenBank/DDBJ databases">
        <title>Draft genome sequences of three monokaryotic isolates of the white-rot basidiomycete fungus Dichomitus squalens.</title>
        <authorList>
            <consortium name="DOE Joint Genome Institute"/>
            <person name="Lopez S.C."/>
            <person name="Andreopoulos B."/>
            <person name="Pangilinan J."/>
            <person name="Lipzen A."/>
            <person name="Riley R."/>
            <person name="Ahrendt S."/>
            <person name="Ng V."/>
            <person name="Barry K."/>
            <person name="Daum C."/>
            <person name="Grigoriev I.V."/>
            <person name="Hilden K.S."/>
            <person name="Makela M.R."/>
            <person name="de Vries R.P."/>
        </authorList>
    </citation>
    <scope>NUCLEOTIDE SEQUENCE [LARGE SCALE GENOMIC DNA]</scope>
    <source>
        <strain evidence="2 3">CBS 464.89</strain>
    </source>
</reference>
<organism evidence="2 3">
    <name type="scientific">Dichomitus squalens</name>
    <dbReference type="NCBI Taxonomy" id="114155"/>
    <lineage>
        <taxon>Eukaryota</taxon>
        <taxon>Fungi</taxon>
        <taxon>Dikarya</taxon>
        <taxon>Basidiomycota</taxon>
        <taxon>Agaricomycotina</taxon>
        <taxon>Agaricomycetes</taxon>
        <taxon>Polyporales</taxon>
        <taxon>Polyporaceae</taxon>
        <taxon>Dichomitus</taxon>
    </lineage>
</organism>
<feature type="region of interest" description="Disordered" evidence="1">
    <location>
        <begin position="249"/>
        <end position="294"/>
    </location>
</feature>
<sequence>MSSYSSSSLSSYEPASSPSERPSTPSTSPGTSPSSPSSFKHGLHAWKSRQRATFAPSGPQVQPQASKRNSRALTLDMRPHGIGVDPGSLVGKQLTSVRRSRAHPCITLQFSDGTSYQILVVGYDPHYRGIPKVLESDSPILNPRGSNGTADVRLTVSHATSITLSDKAFQIRSGPKSDASTSIQAASLPREDRWTQRHAAFALKFEEEQGWHCVSAVMVEYDDRDKERCVFRNYADVYVDKLHIAAPPPASAPARVTSHQQFPAPASPGPGHQKVDQKPKRRGGKKKAGGKPRW</sequence>
<feature type="compositionally biased region" description="Basic residues" evidence="1">
    <location>
        <begin position="279"/>
        <end position="294"/>
    </location>
</feature>
<keyword evidence="3" id="KW-1185">Reference proteome</keyword>
<evidence type="ECO:0000313" key="3">
    <source>
        <dbReference type="Proteomes" id="UP000292082"/>
    </source>
</evidence>
<dbReference type="AlphaFoldDB" id="A0A4Q9PBF3"/>
<accession>A0A4Q9PBF3</accession>
<feature type="compositionally biased region" description="Basic residues" evidence="1">
    <location>
        <begin position="41"/>
        <end position="50"/>
    </location>
</feature>
<evidence type="ECO:0000313" key="2">
    <source>
        <dbReference type="EMBL" id="TBU51838.1"/>
    </source>
</evidence>